<dbReference type="PANTHER" id="PTHR28075:SF3">
    <property type="entry name" value="DUF1748-DOMAIN-CONTAINING PROTEIN"/>
    <property type="match status" value="1"/>
</dbReference>
<sequence length="73" mass="7782">MGIFGRLIHFTFDALAFSTILAGVKKTTGFTPATDLIPDSSIKSLTDSYLGAGSTIFDIVSGQAVTSQYFKRS</sequence>
<dbReference type="GeneID" id="91089650"/>
<dbReference type="InterPro" id="IPR013726">
    <property type="entry name" value="Mitofissin"/>
</dbReference>
<keyword evidence="2" id="KW-1185">Reference proteome</keyword>
<dbReference type="OrthoDB" id="16824at2759"/>
<evidence type="ECO:0000313" key="1">
    <source>
        <dbReference type="EMBL" id="WVN90205.1"/>
    </source>
</evidence>
<accession>A0A1E3ID85</accession>
<organism evidence="1 2">
    <name type="scientific">Cryptococcus depauperatus CBS 7841</name>
    <dbReference type="NCBI Taxonomy" id="1295531"/>
    <lineage>
        <taxon>Eukaryota</taxon>
        <taxon>Fungi</taxon>
        <taxon>Dikarya</taxon>
        <taxon>Basidiomycota</taxon>
        <taxon>Agaricomycotina</taxon>
        <taxon>Tremellomycetes</taxon>
        <taxon>Tremellales</taxon>
        <taxon>Cryptococcaceae</taxon>
        <taxon>Cryptococcus</taxon>
    </lineage>
</organism>
<dbReference type="VEuPathDB" id="FungiDB:L203_04117"/>
<dbReference type="AlphaFoldDB" id="A0A1E3ID85"/>
<reference evidence="1" key="2">
    <citation type="journal article" date="2022" name="Elife">
        <title>Obligate sexual reproduction of a homothallic fungus closely related to the Cryptococcus pathogenic species complex.</title>
        <authorList>
            <person name="Passer A.R."/>
            <person name="Clancey S.A."/>
            <person name="Shea T."/>
            <person name="David-Palma M."/>
            <person name="Averette A.F."/>
            <person name="Boekhout T."/>
            <person name="Porcel B.M."/>
            <person name="Nowrousian M."/>
            <person name="Cuomo C.A."/>
            <person name="Sun S."/>
            <person name="Heitman J."/>
            <person name="Coelho M.A."/>
        </authorList>
    </citation>
    <scope>NUCLEOTIDE SEQUENCE</scope>
    <source>
        <strain evidence="1">CBS 7841</strain>
    </source>
</reference>
<dbReference type="GO" id="GO:0005737">
    <property type="term" value="C:cytoplasm"/>
    <property type="evidence" value="ECO:0007669"/>
    <property type="project" value="TreeGrafter"/>
</dbReference>
<dbReference type="Proteomes" id="UP000094043">
    <property type="component" value="Chromosome 7"/>
</dbReference>
<reference evidence="1" key="3">
    <citation type="submission" date="2024-01" db="EMBL/GenBank/DDBJ databases">
        <authorList>
            <person name="Coelho M.A."/>
            <person name="David-Palma M."/>
            <person name="Shea T."/>
            <person name="Sun S."/>
            <person name="Cuomo C.A."/>
            <person name="Heitman J."/>
        </authorList>
    </citation>
    <scope>NUCLEOTIDE SEQUENCE</scope>
    <source>
        <strain evidence="1">CBS 7841</strain>
    </source>
</reference>
<reference evidence="1" key="1">
    <citation type="submission" date="2016-06" db="EMBL/GenBank/DDBJ databases">
        <authorList>
            <person name="Cuomo C."/>
            <person name="Litvintseva A."/>
            <person name="Heitman J."/>
            <person name="Chen Y."/>
            <person name="Sun S."/>
            <person name="Springer D."/>
            <person name="Dromer F."/>
            <person name="Young S."/>
            <person name="Zeng Q."/>
            <person name="Chapman S."/>
            <person name="Gujja S."/>
            <person name="Saif S."/>
            <person name="Birren B."/>
        </authorList>
    </citation>
    <scope>NUCLEOTIDE SEQUENCE</scope>
    <source>
        <strain evidence="1">CBS 7841</strain>
    </source>
</reference>
<dbReference type="KEGG" id="cdep:91089650"/>
<protein>
    <submittedName>
        <fullName evidence="1">Uncharacterized protein</fullName>
    </submittedName>
</protein>
<dbReference type="Pfam" id="PF08520">
    <property type="entry name" value="Mitofissin"/>
    <property type="match status" value="1"/>
</dbReference>
<dbReference type="RefSeq" id="XP_066070905.1">
    <property type="nucleotide sequence ID" value="XM_066214808.1"/>
</dbReference>
<dbReference type="EMBL" id="CP143790">
    <property type="protein sequence ID" value="WVN90205.1"/>
    <property type="molecule type" value="Genomic_DNA"/>
</dbReference>
<proteinExistence type="predicted"/>
<dbReference type="PANTHER" id="PTHR28075">
    <property type="entry name" value="CHROMOSOME 16, WHOLE GENOME SHOTGUN SEQUENCE"/>
    <property type="match status" value="1"/>
</dbReference>
<name>A0A1E3ID85_9TREE</name>
<gene>
    <name evidence="1" type="ORF">L203_105441</name>
</gene>
<evidence type="ECO:0000313" key="2">
    <source>
        <dbReference type="Proteomes" id="UP000094043"/>
    </source>
</evidence>